<dbReference type="PANTHER" id="PTHR12471:SF7">
    <property type="entry name" value="V-TYPE PROTON ATPASE SUBUNIT S1"/>
    <property type="match status" value="1"/>
</dbReference>
<comment type="subcellular location">
    <subcellularLocation>
        <location evidence="1">Membrane</location>
        <topology evidence="1">Single-pass membrane protein</topology>
    </subcellularLocation>
</comment>
<keyword evidence="10" id="KW-1185">Reference proteome</keyword>
<dbReference type="Proteomes" id="UP000594262">
    <property type="component" value="Unplaced"/>
</dbReference>
<dbReference type="InterPro" id="IPR046756">
    <property type="entry name" value="VAS1/VOA1_TM"/>
</dbReference>
<accession>A0A7M5X1F4</accession>
<dbReference type="GO" id="GO:0030641">
    <property type="term" value="P:regulation of cellular pH"/>
    <property type="evidence" value="ECO:0007669"/>
    <property type="project" value="TreeGrafter"/>
</dbReference>
<keyword evidence="4 6" id="KW-1133">Transmembrane helix</keyword>
<name>A0A7M5X1F4_9CNID</name>
<evidence type="ECO:0000256" key="3">
    <source>
        <dbReference type="ARBA" id="ARBA00022692"/>
    </source>
</evidence>
<dbReference type="InterPro" id="IPR008388">
    <property type="entry name" value="Ac45_acc_su"/>
</dbReference>
<evidence type="ECO:0000313" key="10">
    <source>
        <dbReference type="Proteomes" id="UP000594262"/>
    </source>
</evidence>
<feature type="transmembrane region" description="Helical" evidence="6">
    <location>
        <begin position="399"/>
        <end position="420"/>
    </location>
</feature>
<organism evidence="9 10">
    <name type="scientific">Clytia hemisphaerica</name>
    <dbReference type="NCBI Taxonomy" id="252671"/>
    <lineage>
        <taxon>Eukaryota</taxon>
        <taxon>Metazoa</taxon>
        <taxon>Cnidaria</taxon>
        <taxon>Hydrozoa</taxon>
        <taxon>Hydroidolina</taxon>
        <taxon>Leptothecata</taxon>
        <taxon>Obeliida</taxon>
        <taxon>Clytiidae</taxon>
        <taxon>Clytia</taxon>
    </lineage>
</organism>
<evidence type="ECO:0000256" key="1">
    <source>
        <dbReference type="ARBA" id="ARBA00004167"/>
    </source>
</evidence>
<evidence type="ECO:0000313" key="9">
    <source>
        <dbReference type="EnsemblMetazoa" id="CLYHEMP016297.1"/>
    </source>
</evidence>
<comment type="similarity">
    <text evidence="2">Belongs to the vacuolar ATPase subunit S1 family.</text>
</comment>
<dbReference type="Pfam" id="PF20520">
    <property type="entry name" value="Ac45-VOA1_TM"/>
    <property type="match status" value="1"/>
</dbReference>
<dbReference type="GO" id="GO:0033176">
    <property type="term" value="C:proton-transporting V-type ATPase complex"/>
    <property type="evidence" value="ECO:0007669"/>
    <property type="project" value="TreeGrafter"/>
</dbReference>
<evidence type="ECO:0000256" key="2">
    <source>
        <dbReference type="ARBA" id="ARBA00009037"/>
    </source>
</evidence>
<evidence type="ECO:0000256" key="4">
    <source>
        <dbReference type="ARBA" id="ARBA00022989"/>
    </source>
</evidence>
<dbReference type="AlphaFoldDB" id="A0A7M5X1F4"/>
<evidence type="ECO:0000256" key="5">
    <source>
        <dbReference type="ARBA" id="ARBA00023136"/>
    </source>
</evidence>
<sequence length="448" mass="49817">MAAASWASLVTLLTLSISFSCSSFVPVISWWDNNGIKAPSVYAGHSIYKKEFQSLIQPILSKTNVLVLFLQDELSIDDFTRHSQSFVFVKRSLANSNHVTLPSVNIEDESVLDYIKTLRDVNIIDIPLGSDNDFEVLKKQFKDNTLNIVVVKLEPLRDGNMESKDVILKRNDATMDSMTQAFSKLSKKITYLYTSEDLSMDIQNILVNEELDNSHNIKSRHILEDDKSKVDNSSKFIQSNCVMMNLYGLSARNADGKNFTNLLDAFPTNASGKCQNGSSEIVMKFTRKAVNVTGIDLIVTVTLVTINGTGEWACDSIKANGSIGKSSINSSFTCGNHKVPWIGTTQNTIMAPHQFSFACNDMVFTDGNFTVMFQGLQLQIRPFNSSSARFLDAYHCEGFFTLEILTGLLVGALLIASLYLGTMMMMNIQTQDRFDDPKGKTIQVAVQE</sequence>
<protein>
    <recommendedName>
        <fullName evidence="8">V-type proton ATPase subunit S1/VOA1 transmembrane domain-containing protein</fullName>
    </recommendedName>
</protein>
<dbReference type="Gene3D" id="2.40.160.110">
    <property type="match status" value="1"/>
</dbReference>
<dbReference type="RefSeq" id="XP_066932600.1">
    <property type="nucleotide sequence ID" value="XM_067076499.1"/>
</dbReference>
<dbReference type="GeneID" id="136820302"/>
<dbReference type="OrthoDB" id="9985059at2759"/>
<keyword evidence="7" id="KW-0732">Signal</keyword>
<evidence type="ECO:0000259" key="8">
    <source>
        <dbReference type="Pfam" id="PF20520"/>
    </source>
</evidence>
<proteinExistence type="inferred from homology"/>
<keyword evidence="5 6" id="KW-0472">Membrane</keyword>
<dbReference type="PANTHER" id="PTHR12471">
    <property type="entry name" value="VACUOLAR ATP SYNTHASE SUBUNIT S1"/>
    <property type="match status" value="1"/>
</dbReference>
<keyword evidence="3 6" id="KW-0812">Transmembrane</keyword>
<feature type="signal peptide" evidence="7">
    <location>
        <begin position="1"/>
        <end position="22"/>
    </location>
</feature>
<feature type="domain" description="V-type proton ATPase subunit S1/VOA1 transmembrane" evidence="8">
    <location>
        <begin position="398"/>
        <end position="436"/>
    </location>
</feature>
<dbReference type="EnsemblMetazoa" id="CLYHEMT016297.1">
    <property type="protein sequence ID" value="CLYHEMP016297.1"/>
    <property type="gene ID" value="CLYHEMG016297"/>
</dbReference>
<feature type="chain" id="PRO_5029671906" description="V-type proton ATPase subunit S1/VOA1 transmembrane domain-containing protein" evidence="7">
    <location>
        <begin position="23"/>
        <end position="448"/>
    </location>
</feature>
<evidence type="ECO:0000256" key="7">
    <source>
        <dbReference type="SAM" id="SignalP"/>
    </source>
</evidence>
<reference evidence="9" key="1">
    <citation type="submission" date="2021-01" db="UniProtKB">
        <authorList>
            <consortium name="EnsemblMetazoa"/>
        </authorList>
    </citation>
    <scope>IDENTIFICATION</scope>
</reference>
<evidence type="ECO:0000256" key="6">
    <source>
        <dbReference type="SAM" id="Phobius"/>
    </source>
</evidence>
<dbReference type="GO" id="GO:0001671">
    <property type="term" value="F:ATPase activator activity"/>
    <property type="evidence" value="ECO:0007669"/>
    <property type="project" value="TreeGrafter"/>
</dbReference>